<keyword evidence="2" id="KW-0812">Transmembrane</keyword>
<gene>
    <name evidence="3" type="ORF">EDB81DRAFT_779916</name>
</gene>
<name>A0A9P9JFU8_9HYPO</name>
<feature type="compositionally biased region" description="Acidic residues" evidence="1">
    <location>
        <begin position="345"/>
        <end position="354"/>
    </location>
</feature>
<reference evidence="3" key="1">
    <citation type="journal article" date="2021" name="Nat. Commun.">
        <title>Genetic determinants of endophytism in the Arabidopsis root mycobiome.</title>
        <authorList>
            <person name="Mesny F."/>
            <person name="Miyauchi S."/>
            <person name="Thiergart T."/>
            <person name="Pickel B."/>
            <person name="Atanasova L."/>
            <person name="Karlsson M."/>
            <person name="Huettel B."/>
            <person name="Barry K.W."/>
            <person name="Haridas S."/>
            <person name="Chen C."/>
            <person name="Bauer D."/>
            <person name="Andreopoulos W."/>
            <person name="Pangilinan J."/>
            <person name="LaButti K."/>
            <person name="Riley R."/>
            <person name="Lipzen A."/>
            <person name="Clum A."/>
            <person name="Drula E."/>
            <person name="Henrissat B."/>
            <person name="Kohler A."/>
            <person name="Grigoriev I.V."/>
            <person name="Martin F.M."/>
            <person name="Hacquard S."/>
        </authorList>
    </citation>
    <scope>NUCLEOTIDE SEQUENCE</scope>
    <source>
        <strain evidence="3">MPI-CAGE-AT-0147</strain>
    </source>
</reference>
<evidence type="ECO:0000256" key="2">
    <source>
        <dbReference type="SAM" id="Phobius"/>
    </source>
</evidence>
<feature type="transmembrane region" description="Helical" evidence="2">
    <location>
        <begin position="248"/>
        <end position="270"/>
    </location>
</feature>
<dbReference type="AlphaFoldDB" id="A0A9P9JFU8"/>
<feature type="transmembrane region" description="Helical" evidence="2">
    <location>
        <begin position="190"/>
        <end position="212"/>
    </location>
</feature>
<feature type="transmembrane region" description="Helical" evidence="2">
    <location>
        <begin position="12"/>
        <end position="34"/>
    </location>
</feature>
<feature type="region of interest" description="Disordered" evidence="1">
    <location>
        <begin position="343"/>
        <end position="370"/>
    </location>
</feature>
<evidence type="ECO:0000313" key="3">
    <source>
        <dbReference type="EMBL" id="KAH7165636.1"/>
    </source>
</evidence>
<protein>
    <submittedName>
        <fullName evidence="3">Uncharacterized protein</fullName>
    </submittedName>
</protein>
<accession>A0A9P9JFU8</accession>
<feature type="transmembrane region" description="Helical" evidence="2">
    <location>
        <begin position="82"/>
        <end position="101"/>
    </location>
</feature>
<dbReference type="OrthoDB" id="2281895at2759"/>
<dbReference type="Proteomes" id="UP000738349">
    <property type="component" value="Unassembled WGS sequence"/>
</dbReference>
<proteinExistence type="predicted"/>
<feature type="transmembrane region" description="Helical" evidence="2">
    <location>
        <begin position="282"/>
        <end position="303"/>
    </location>
</feature>
<keyword evidence="4" id="KW-1185">Reference proteome</keyword>
<evidence type="ECO:0000256" key="1">
    <source>
        <dbReference type="SAM" id="MobiDB-lite"/>
    </source>
</evidence>
<sequence length="370" mass="40677">MASWQAPIHRFSLRVLLIVPVLLAIATIVALFVHSDVNAAMLWSQCHAHAALPSLSRFPVLGTPLCYLVSFFHVALDALRSVAVMAVVLAFIGGLLTVSTVEAARICNAPHVVVAYPTGPWLVLNLIGGVVVWELVITPALLHSTQALFAARKRHQESGEDDDSDSLEDQSSHLPDTEVIAIPISVAIGYFLPSILMLVFNSPLIIGIWLFFPIYVSLIRQGVRKIITAVKKVDPTLVHLESNRGSLAIVYALPVLLSMAAHVFIIWNLTQPDDRKKMTKSTLAFIEIDIQFIFWTVLYWMLVEVGWRVPLITVVSSVSFGPGAGTCLGWVYREKLIHDGHDSYDGGEEPEQAGDQETGRPANEETPLLH</sequence>
<dbReference type="EMBL" id="JAGMUV010000003">
    <property type="protein sequence ID" value="KAH7165636.1"/>
    <property type="molecule type" value="Genomic_DNA"/>
</dbReference>
<feature type="transmembrane region" description="Helical" evidence="2">
    <location>
        <begin position="309"/>
        <end position="332"/>
    </location>
</feature>
<feature type="transmembrane region" description="Helical" evidence="2">
    <location>
        <begin position="121"/>
        <end position="142"/>
    </location>
</feature>
<feature type="transmembrane region" description="Helical" evidence="2">
    <location>
        <begin position="54"/>
        <end position="75"/>
    </location>
</feature>
<keyword evidence="2" id="KW-1133">Transmembrane helix</keyword>
<keyword evidence="2" id="KW-0472">Membrane</keyword>
<comment type="caution">
    <text evidence="3">The sequence shown here is derived from an EMBL/GenBank/DDBJ whole genome shotgun (WGS) entry which is preliminary data.</text>
</comment>
<organism evidence="3 4">
    <name type="scientific">Dactylonectria macrodidyma</name>
    <dbReference type="NCBI Taxonomy" id="307937"/>
    <lineage>
        <taxon>Eukaryota</taxon>
        <taxon>Fungi</taxon>
        <taxon>Dikarya</taxon>
        <taxon>Ascomycota</taxon>
        <taxon>Pezizomycotina</taxon>
        <taxon>Sordariomycetes</taxon>
        <taxon>Hypocreomycetidae</taxon>
        <taxon>Hypocreales</taxon>
        <taxon>Nectriaceae</taxon>
        <taxon>Dactylonectria</taxon>
    </lineage>
</organism>
<evidence type="ECO:0000313" key="4">
    <source>
        <dbReference type="Proteomes" id="UP000738349"/>
    </source>
</evidence>